<dbReference type="AlphaFoldDB" id="A0A0G1F238"/>
<dbReference type="SUPFAM" id="SSF158446">
    <property type="entry name" value="IVS-encoded protein-like"/>
    <property type="match status" value="1"/>
</dbReference>
<organism evidence="1 2">
    <name type="scientific">Candidatus Woesebacteria bacterium GW2011_GWC1_43_10b</name>
    <dbReference type="NCBI Taxonomy" id="1618585"/>
    <lineage>
        <taxon>Bacteria</taxon>
        <taxon>Candidatus Woeseibacteriota</taxon>
    </lineage>
</organism>
<dbReference type="PATRIC" id="fig|1618585.3.peg.101"/>
<dbReference type="PANTHER" id="PTHR38471:SF2">
    <property type="entry name" value="FOUR HELIX BUNDLE PROTEIN"/>
    <property type="match status" value="1"/>
</dbReference>
<dbReference type="PIRSF" id="PIRSF035652">
    <property type="entry name" value="CHP02436"/>
    <property type="match status" value="1"/>
</dbReference>
<dbReference type="Gene3D" id="1.20.1440.60">
    <property type="entry name" value="23S rRNA-intervening sequence"/>
    <property type="match status" value="1"/>
</dbReference>
<dbReference type="PANTHER" id="PTHR38471">
    <property type="entry name" value="FOUR HELIX BUNDLE PROTEIN"/>
    <property type="match status" value="1"/>
</dbReference>
<dbReference type="InterPro" id="IPR036583">
    <property type="entry name" value="23S_rRNA_IVS_sf"/>
</dbReference>
<dbReference type="EMBL" id="LCEY01000005">
    <property type="protein sequence ID" value="KKS80883.1"/>
    <property type="molecule type" value="Genomic_DNA"/>
</dbReference>
<gene>
    <name evidence="1" type="ORF">UV56_C0005G0003</name>
</gene>
<dbReference type="Pfam" id="PF05635">
    <property type="entry name" value="23S_rRNA_IVP"/>
    <property type="match status" value="1"/>
</dbReference>
<name>A0A0G1F238_9BACT</name>
<evidence type="ECO:0008006" key="3">
    <source>
        <dbReference type="Google" id="ProtNLM"/>
    </source>
</evidence>
<dbReference type="Proteomes" id="UP000034611">
    <property type="component" value="Unassembled WGS sequence"/>
</dbReference>
<dbReference type="NCBIfam" id="TIGR02436">
    <property type="entry name" value="four helix bundle protein"/>
    <property type="match status" value="1"/>
</dbReference>
<comment type="caution">
    <text evidence="1">The sequence shown here is derived from an EMBL/GenBank/DDBJ whole genome shotgun (WGS) entry which is preliminary data.</text>
</comment>
<sequence length="131" mass="15369">MNKITNSNKQTTNNIQYPNYKSNLEDRTLEFSKKIISFCKELPNNRINFNLINQLIRSATSIGANYREANDSLGKKDFLNRLRIARKEAKETSYWLEPIQHFNKDSNADFLIQETKELRNILSSIIQKLTK</sequence>
<evidence type="ECO:0000313" key="1">
    <source>
        <dbReference type="EMBL" id="KKS80883.1"/>
    </source>
</evidence>
<dbReference type="InterPro" id="IPR012657">
    <property type="entry name" value="23S_rRNA-intervening_sequence"/>
</dbReference>
<protein>
    <recommendedName>
        <fullName evidence="3">Four helix bundle protein</fullName>
    </recommendedName>
</protein>
<reference evidence="1 2" key="1">
    <citation type="journal article" date="2015" name="Nature">
        <title>rRNA introns, odd ribosomes, and small enigmatic genomes across a large radiation of phyla.</title>
        <authorList>
            <person name="Brown C.T."/>
            <person name="Hug L.A."/>
            <person name="Thomas B.C."/>
            <person name="Sharon I."/>
            <person name="Castelle C.J."/>
            <person name="Singh A."/>
            <person name="Wilkins M.J."/>
            <person name="Williams K.H."/>
            <person name="Banfield J.F."/>
        </authorList>
    </citation>
    <scope>NUCLEOTIDE SEQUENCE [LARGE SCALE GENOMIC DNA]</scope>
</reference>
<proteinExistence type="predicted"/>
<accession>A0A0G1F238</accession>
<evidence type="ECO:0000313" key="2">
    <source>
        <dbReference type="Proteomes" id="UP000034611"/>
    </source>
</evidence>